<keyword evidence="2" id="KW-1185">Reference proteome</keyword>
<accession>A0A9P5XAT1</accession>
<name>A0A9P5XAT1_9AGAR</name>
<dbReference type="AlphaFoldDB" id="A0A9P5XAT1"/>
<dbReference type="EMBL" id="MU151180">
    <property type="protein sequence ID" value="KAF9447917.1"/>
    <property type="molecule type" value="Genomic_DNA"/>
</dbReference>
<protein>
    <submittedName>
        <fullName evidence="1">Uncharacterized protein</fullName>
    </submittedName>
</protein>
<proteinExistence type="predicted"/>
<reference evidence="1" key="1">
    <citation type="submission" date="2020-11" db="EMBL/GenBank/DDBJ databases">
        <authorList>
            <consortium name="DOE Joint Genome Institute"/>
            <person name="Ahrendt S."/>
            <person name="Riley R."/>
            <person name="Andreopoulos W."/>
            <person name="Labutti K."/>
            <person name="Pangilinan J."/>
            <person name="Ruiz-Duenas F.J."/>
            <person name="Barrasa J.M."/>
            <person name="Sanchez-Garcia M."/>
            <person name="Camarero S."/>
            <person name="Miyauchi S."/>
            <person name="Serrano A."/>
            <person name="Linde D."/>
            <person name="Babiker R."/>
            <person name="Drula E."/>
            <person name="Ayuso-Fernandez I."/>
            <person name="Pacheco R."/>
            <person name="Padilla G."/>
            <person name="Ferreira P."/>
            <person name="Barriuso J."/>
            <person name="Kellner H."/>
            <person name="Castanera R."/>
            <person name="Alfaro M."/>
            <person name="Ramirez L."/>
            <person name="Pisabarro A.G."/>
            <person name="Kuo A."/>
            <person name="Tritt A."/>
            <person name="Lipzen A."/>
            <person name="He G."/>
            <person name="Yan M."/>
            <person name="Ng V."/>
            <person name="Cullen D."/>
            <person name="Martin F."/>
            <person name="Rosso M.-N."/>
            <person name="Henrissat B."/>
            <person name="Hibbett D."/>
            <person name="Martinez A.T."/>
            <person name="Grigoriev I.V."/>
        </authorList>
    </citation>
    <scope>NUCLEOTIDE SEQUENCE</scope>
    <source>
        <strain evidence="1">MF-IS2</strain>
    </source>
</reference>
<evidence type="ECO:0000313" key="1">
    <source>
        <dbReference type="EMBL" id="KAF9447917.1"/>
    </source>
</evidence>
<gene>
    <name evidence="1" type="ORF">P691DRAFT_781762</name>
</gene>
<dbReference type="Proteomes" id="UP000807342">
    <property type="component" value="Unassembled WGS sequence"/>
</dbReference>
<sequence length="250" mass="27417">MKAAAAVVVVVRWRLPPSIFLAIKCGRFNYCVGSLRSLGEFKLSSWIGKINIRTSNTSHFSLKTPKKMADDHSSSDVEVDPVPPYRIVPDGIITPPTPVPETPVSDSLRNYHEIGEIEAAIARNFENIPAAAHASTGRSQGVNLEQWWVVTQGRHPGVYQDRCEERVEPVPDKFWTLPGALAECDDEASWWIVAIGYGPGCYYGRTTAERAAGSKAKHAVWKATDEHSAYSMFVDCYMGGGVLVIPGGEI</sequence>
<organism evidence="1 2">
    <name type="scientific">Macrolepiota fuliginosa MF-IS2</name>
    <dbReference type="NCBI Taxonomy" id="1400762"/>
    <lineage>
        <taxon>Eukaryota</taxon>
        <taxon>Fungi</taxon>
        <taxon>Dikarya</taxon>
        <taxon>Basidiomycota</taxon>
        <taxon>Agaricomycotina</taxon>
        <taxon>Agaricomycetes</taxon>
        <taxon>Agaricomycetidae</taxon>
        <taxon>Agaricales</taxon>
        <taxon>Agaricineae</taxon>
        <taxon>Agaricaceae</taxon>
        <taxon>Macrolepiota</taxon>
    </lineage>
</organism>
<evidence type="ECO:0000313" key="2">
    <source>
        <dbReference type="Proteomes" id="UP000807342"/>
    </source>
</evidence>
<comment type="caution">
    <text evidence="1">The sequence shown here is derived from an EMBL/GenBank/DDBJ whole genome shotgun (WGS) entry which is preliminary data.</text>
</comment>